<name>A0A494W167_9SPHI</name>
<dbReference type="AlphaFoldDB" id="A0A494W167"/>
<gene>
    <name evidence="1" type="ORF">HYN43_019115</name>
</gene>
<protein>
    <submittedName>
        <fullName evidence="1">Uncharacterized protein</fullName>
    </submittedName>
</protein>
<organism evidence="1 2">
    <name type="scientific">Mucilaginibacter celer</name>
    <dbReference type="NCBI Taxonomy" id="2305508"/>
    <lineage>
        <taxon>Bacteria</taxon>
        <taxon>Pseudomonadati</taxon>
        <taxon>Bacteroidota</taxon>
        <taxon>Sphingobacteriia</taxon>
        <taxon>Sphingobacteriales</taxon>
        <taxon>Sphingobacteriaceae</taxon>
        <taxon>Mucilaginibacter</taxon>
    </lineage>
</organism>
<dbReference type="EMBL" id="CP032869">
    <property type="protein sequence ID" value="AYL97288.1"/>
    <property type="molecule type" value="Genomic_DNA"/>
</dbReference>
<dbReference type="Proteomes" id="UP000270046">
    <property type="component" value="Chromosome"/>
</dbReference>
<reference evidence="1 2" key="1">
    <citation type="submission" date="2018-10" db="EMBL/GenBank/DDBJ databases">
        <title>Genome sequencing of Mucilaginibacter sp. HYN0043.</title>
        <authorList>
            <person name="Kim M."/>
            <person name="Yi H."/>
        </authorList>
    </citation>
    <scope>NUCLEOTIDE SEQUENCE [LARGE SCALE GENOMIC DNA]</scope>
    <source>
        <strain evidence="1 2">HYN0043</strain>
    </source>
</reference>
<evidence type="ECO:0000313" key="2">
    <source>
        <dbReference type="Proteomes" id="UP000270046"/>
    </source>
</evidence>
<dbReference type="KEGG" id="muh:HYN43_019115"/>
<keyword evidence="2" id="KW-1185">Reference proteome</keyword>
<accession>A0A494W167</accession>
<sequence>MKCVSLIQVNCYDAHKLNSFIKHRWELTFIKMLLNIVGITINFQLLTVKQLSYFCSLISITDEY</sequence>
<evidence type="ECO:0000313" key="1">
    <source>
        <dbReference type="EMBL" id="AYL97288.1"/>
    </source>
</evidence>
<proteinExistence type="predicted"/>